<evidence type="ECO:0000256" key="1">
    <source>
        <dbReference type="SAM" id="MobiDB-lite"/>
    </source>
</evidence>
<dbReference type="SUPFAM" id="SSF103196">
    <property type="entry name" value="Roadblock/LC7 domain"/>
    <property type="match status" value="1"/>
</dbReference>
<organism evidence="2 3">
    <name type="scientific">Ambispora gerdemannii</name>
    <dbReference type="NCBI Taxonomy" id="144530"/>
    <lineage>
        <taxon>Eukaryota</taxon>
        <taxon>Fungi</taxon>
        <taxon>Fungi incertae sedis</taxon>
        <taxon>Mucoromycota</taxon>
        <taxon>Glomeromycotina</taxon>
        <taxon>Glomeromycetes</taxon>
        <taxon>Archaeosporales</taxon>
        <taxon>Ambisporaceae</taxon>
        <taxon>Ambispora</taxon>
    </lineage>
</organism>
<dbReference type="GO" id="GO:0043066">
    <property type="term" value="P:negative regulation of apoptotic process"/>
    <property type="evidence" value="ECO:0007669"/>
    <property type="project" value="InterPro"/>
</dbReference>
<dbReference type="Proteomes" id="UP000789831">
    <property type="component" value="Unassembled WGS sequence"/>
</dbReference>
<gene>
    <name evidence="2" type="ORF">AGERDE_LOCUS247</name>
</gene>
<dbReference type="Pfam" id="PF16672">
    <property type="entry name" value="LAMTOR5"/>
    <property type="match status" value="1"/>
</dbReference>
<reference evidence="2" key="1">
    <citation type="submission" date="2021-06" db="EMBL/GenBank/DDBJ databases">
        <authorList>
            <person name="Kallberg Y."/>
            <person name="Tangrot J."/>
            <person name="Rosling A."/>
        </authorList>
    </citation>
    <scope>NUCLEOTIDE SEQUENCE</scope>
    <source>
        <strain evidence="2">MT106</strain>
    </source>
</reference>
<accession>A0A9N8YME5</accession>
<proteinExistence type="predicted"/>
<feature type="compositionally biased region" description="Low complexity" evidence="1">
    <location>
        <begin position="67"/>
        <end position="96"/>
    </location>
</feature>
<dbReference type="Gene3D" id="3.30.450.30">
    <property type="entry name" value="Dynein light chain 2a, cytoplasmic"/>
    <property type="match status" value="1"/>
</dbReference>
<protein>
    <submittedName>
        <fullName evidence="2">9594_t:CDS:1</fullName>
    </submittedName>
</protein>
<dbReference type="AlphaFoldDB" id="A0A9N8YME5"/>
<evidence type="ECO:0000313" key="2">
    <source>
        <dbReference type="EMBL" id="CAG8433831.1"/>
    </source>
</evidence>
<feature type="region of interest" description="Disordered" evidence="1">
    <location>
        <begin position="63"/>
        <end position="101"/>
    </location>
</feature>
<dbReference type="OrthoDB" id="76862at2759"/>
<sequence length="166" mass="17225">MEDKIETVIDELNKAEGVKGVLVADKHGLCLGARGIANPSSAGFVAAVASNARELYQHDEQNRRQGLIDNNNIDGNSGGLITSNNSEGSGGNDSSVGSGGIAAVDDNLKEQLGQNSGIGGDGDIAGIGGESLLNNNNITKEQKISQNQQQLTSWSSTVKIETDENM</sequence>
<comment type="caution">
    <text evidence="2">The sequence shown here is derived from an EMBL/GenBank/DDBJ whole genome shotgun (WGS) entry which is preliminary data.</text>
</comment>
<name>A0A9N8YME5_9GLOM</name>
<dbReference type="EMBL" id="CAJVPL010000012">
    <property type="protein sequence ID" value="CAG8433831.1"/>
    <property type="molecule type" value="Genomic_DNA"/>
</dbReference>
<dbReference type="InterPro" id="IPR024135">
    <property type="entry name" value="LAMTOR5"/>
</dbReference>
<keyword evidence="3" id="KW-1185">Reference proteome</keyword>
<evidence type="ECO:0000313" key="3">
    <source>
        <dbReference type="Proteomes" id="UP000789831"/>
    </source>
</evidence>
<dbReference type="GO" id="GO:0071986">
    <property type="term" value="C:Ragulator complex"/>
    <property type="evidence" value="ECO:0007669"/>
    <property type="project" value="InterPro"/>
</dbReference>